<dbReference type="InterPro" id="IPR029063">
    <property type="entry name" value="SAM-dependent_MTases_sf"/>
</dbReference>
<keyword evidence="2" id="KW-0808">Transferase</keyword>
<evidence type="ECO:0000313" key="2">
    <source>
        <dbReference type="EMBL" id="MBE1427299.1"/>
    </source>
</evidence>
<evidence type="ECO:0000259" key="1">
    <source>
        <dbReference type="Pfam" id="PF13649"/>
    </source>
</evidence>
<dbReference type="EMBL" id="JADBGG010000056">
    <property type="protein sequence ID" value="MBE1427299.1"/>
    <property type="molecule type" value="Genomic_DNA"/>
</dbReference>
<organism evidence="2 3">
    <name type="scientific">Desulfomicrobium macestii</name>
    <dbReference type="NCBI Taxonomy" id="90731"/>
    <lineage>
        <taxon>Bacteria</taxon>
        <taxon>Pseudomonadati</taxon>
        <taxon>Thermodesulfobacteriota</taxon>
        <taxon>Desulfovibrionia</taxon>
        <taxon>Desulfovibrionales</taxon>
        <taxon>Desulfomicrobiaceae</taxon>
        <taxon>Desulfomicrobium</taxon>
    </lineage>
</organism>
<accession>A0ABR9H9C1</accession>
<dbReference type="InterPro" id="IPR041698">
    <property type="entry name" value="Methyltransf_25"/>
</dbReference>
<dbReference type="Pfam" id="PF13649">
    <property type="entry name" value="Methyltransf_25"/>
    <property type="match status" value="1"/>
</dbReference>
<protein>
    <submittedName>
        <fullName evidence="2">SAM-dependent methyltransferase</fullName>
    </submittedName>
</protein>
<name>A0ABR9H9C1_9BACT</name>
<dbReference type="CDD" id="cd02440">
    <property type="entry name" value="AdoMet_MTases"/>
    <property type="match status" value="1"/>
</dbReference>
<dbReference type="RefSeq" id="WP_192625051.1">
    <property type="nucleotide sequence ID" value="NZ_JADBGG010000056.1"/>
</dbReference>
<evidence type="ECO:0000313" key="3">
    <source>
        <dbReference type="Proteomes" id="UP000639010"/>
    </source>
</evidence>
<dbReference type="Gene3D" id="3.40.50.150">
    <property type="entry name" value="Vaccinia Virus protein VP39"/>
    <property type="match status" value="1"/>
</dbReference>
<dbReference type="GO" id="GO:0008168">
    <property type="term" value="F:methyltransferase activity"/>
    <property type="evidence" value="ECO:0007669"/>
    <property type="project" value="UniProtKB-KW"/>
</dbReference>
<dbReference type="SUPFAM" id="SSF53335">
    <property type="entry name" value="S-adenosyl-L-methionine-dependent methyltransferases"/>
    <property type="match status" value="1"/>
</dbReference>
<feature type="domain" description="Methyltransferase" evidence="1">
    <location>
        <begin position="55"/>
        <end position="149"/>
    </location>
</feature>
<sequence length="217" mass="24656">MSKSIDMHIENEVNLVKAPWESSPYYNDAEKWTHLFWGENTLFRQKFNRLDLSNVLELACGYGRHSEIVAPMSNQLTLVDVFENNLVKCRKRLGEFDNVTYHLGNGFDFQPIASESISAIFCYDAMVHFSMDIVISYLKDTCRVLKLGGMALYHHSNYEGPAFTHYGQHPHARNIMNFEQLCVCARNSGLSVVDSVVMDWGGASNIDRLTLFANGCV</sequence>
<proteinExistence type="predicted"/>
<reference evidence="2 3" key="1">
    <citation type="submission" date="2020-10" db="EMBL/GenBank/DDBJ databases">
        <title>Genomic Encyclopedia of Type Strains, Phase IV (KMG-IV): sequencing the most valuable type-strain genomes for metagenomic binning, comparative biology and taxonomic classification.</title>
        <authorList>
            <person name="Goeker M."/>
        </authorList>
    </citation>
    <scope>NUCLEOTIDE SEQUENCE [LARGE SCALE GENOMIC DNA]</scope>
    <source>
        <strain evidence="2 3">DSM 4194</strain>
    </source>
</reference>
<dbReference type="GO" id="GO:0032259">
    <property type="term" value="P:methylation"/>
    <property type="evidence" value="ECO:0007669"/>
    <property type="project" value="UniProtKB-KW"/>
</dbReference>
<comment type="caution">
    <text evidence="2">The sequence shown here is derived from an EMBL/GenBank/DDBJ whole genome shotgun (WGS) entry which is preliminary data.</text>
</comment>
<gene>
    <name evidence="2" type="ORF">H4684_003991</name>
</gene>
<dbReference type="Proteomes" id="UP000639010">
    <property type="component" value="Unassembled WGS sequence"/>
</dbReference>
<keyword evidence="2" id="KW-0489">Methyltransferase</keyword>
<keyword evidence="3" id="KW-1185">Reference proteome</keyword>